<evidence type="ECO:0000313" key="2">
    <source>
        <dbReference type="EMBL" id="THH14088.1"/>
    </source>
</evidence>
<dbReference type="OrthoDB" id="2843772at2759"/>
<evidence type="ECO:0000313" key="3">
    <source>
        <dbReference type="Proteomes" id="UP000310158"/>
    </source>
</evidence>
<proteinExistence type="predicted"/>
<protein>
    <submittedName>
        <fullName evidence="2">Uncharacterized protein</fullName>
    </submittedName>
</protein>
<reference evidence="2 3" key="1">
    <citation type="submission" date="2019-02" db="EMBL/GenBank/DDBJ databases">
        <title>Genome sequencing of the rare red list fungi Bondarzewia mesenterica.</title>
        <authorList>
            <person name="Buettner E."/>
            <person name="Kellner H."/>
        </authorList>
    </citation>
    <scope>NUCLEOTIDE SEQUENCE [LARGE SCALE GENOMIC DNA]</scope>
    <source>
        <strain evidence="2 3">DSM 108281</strain>
    </source>
</reference>
<sequence length="76" mass="8366">MLAGATVALSLQMIHYNIGNKMPDGSTKPANSFVVDIEKIRVIPPPETITPKKRKLVLKDTPSDSSQPFKKQSKTM</sequence>
<feature type="region of interest" description="Disordered" evidence="1">
    <location>
        <begin position="46"/>
        <end position="76"/>
    </location>
</feature>
<evidence type="ECO:0000256" key="1">
    <source>
        <dbReference type="SAM" id="MobiDB-lite"/>
    </source>
</evidence>
<organism evidence="2 3">
    <name type="scientific">Bondarzewia mesenterica</name>
    <dbReference type="NCBI Taxonomy" id="1095465"/>
    <lineage>
        <taxon>Eukaryota</taxon>
        <taxon>Fungi</taxon>
        <taxon>Dikarya</taxon>
        <taxon>Basidiomycota</taxon>
        <taxon>Agaricomycotina</taxon>
        <taxon>Agaricomycetes</taxon>
        <taxon>Russulales</taxon>
        <taxon>Bondarzewiaceae</taxon>
        <taxon>Bondarzewia</taxon>
    </lineage>
</organism>
<comment type="caution">
    <text evidence="2">The sequence shown here is derived from an EMBL/GenBank/DDBJ whole genome shotgun (WGS) entry which is preliminary data.</text>
</comment>
<keyword evidence="3" id="KW-1185">Reference proteome</keyword>
<gene>
    <name evidence="2" type="ORF">EW146_g6218</name>
</gene>
<dbReference type="AlphaFoldDB" id="A0A4S4LR53"/>
<dbReference type="EMBL" id="SGPL01000304">
    <property type="protein sequence ID" value="THH14088.1"/>
    <property type="molecule type" value="Genomic_DNA"/>
</dbReference>
<name>A0A4S4LR53_9AGAM</name>
<dbReference type="Proteomes" id="UP000310158">
    <property type="component" value="Unassembled WGS sequence"/>
</dbReference>
<accession>A0A4S4LR53</accession>